<proteinExistence type="predicted"/>
<dbReference type="SMART" id="SM00530">
    <property type="entry name" value="HTH_XRE"/>
    <property type="match status" value="1"/>
</dbReference>
<sequence>MVDRSSDILALLPQGEETEQAIAAYEFADEISKQLRALRKTAGLSQTQLAKKLGVSQGRISQIESGLVDHAPSLDMTARFASACGAVPQVSFTRPEAVSGLEYDTTPETLVDPSAWIIQTLRPMPLAGVLTEAVRGFGSTPSGTLAEVMAGGGAISLALRAERRAYYLKAIANRDVAEALNALVVAGKLTIVDAGPDVIEAHPIALAGETD</sequence>
<dbReference type="AlphaFoldDB" id="A0A2D2AW25"/>
<dbReference type="InterPro" id="IPR001387">
    <property type="entry name" value="Cro/C1-type_HTH"/>
</dbReference>
<dbReference type="Proteomes" id="UP000228945">
    <property type="component" value="Chromosome"/>
</dbReference>
<dbReference type="Pfam" id="PF13560">
    <property type="entry name" value="HTH_31"/>
    <property type="match status" value="1"/>
</dbReference>
<evidence type="ECO:0000259" key="1">
    <source>
        <dbReference type="PROSITE" id="PS50943"/>
    </source>
</evidence>
<reference evidence="2 3" key="1">
    <citation type="submission" date="2017-10" db="EMBL/GenBank/DDBJ databases">
        <title>Genome sequence of Caulobacter mirabilis FWC38.</title>
        <authorList>
            <person name="Fiebig A."/>
            <person name="Crosson S."/>
        </authorList>
    </citation>
    <scope>NUCLEOTIDE SEQUENCE [LARGE SCALE GENOMIC DNA]</scope>
    <source>
        <strain evidence="2 3">FWC 38</strain>
    </source>
</reference>
<protein>
    <recommendedName>
        <fullName evidence="1">HTH cro/C1-type domain-containing protein</fullName>
    </recommendedName>
</protein>
<evidence type="ECO:0000313" key="2">
    <source>
        <dbReference type="EMBL" id="ATQ42157.1"/>
    </source>
</evidence>
<dbReference type="KEGG" id="cmb:CSW64_06880"/>
<accession>A0A2D2AW25</accession>
<evidence type="ECO:0000313" key="3">
    <source>
        <dbReference type="Proteomes" id="UP000228945"/>
    </source>
</evidence>
<feature type="domain" description="HTH cro/C1-type" evidence="1">
    <location>
        <begin position="35"/>
        <end position="92"/>
    </location>
</feature>
<dbReference type="Gene3D" id="1.10.260.40">
    <property type="entry name" value="lambda repressor-like DNA-binding domains"/>
    <property type="match status" value="1"/>
</dbReference>
<dbReference type="PROSITE" id="PS50943">
    <property type="entry name" value="HTH_CROC1"/>
    <property type="match status" value="1"/>
</dbReference>
<dbReference type="InterPro" id="IPR010982">
    <property type="entry name" value="Lambda_DNA-bd_dom_sf"/>
</dbReference>
<keyword evidence="3" id="KW-1185">Reference proteome</keyword>
<dbReference type="CDD" id="cd00093">
    <property type="entry name" value="HTH_XRE"/>
    <property type="match status" value="1"/>
</dbReference>
<dbReference type="EMBL" id="CP024201">
    <property type="protein sequence ID" value="ATQ42157.1"/>
    <property type="molecule type" value="Genomic_DNA"/>
</dbReference>
<organism evidence="2 3">
    <name type="scientific">Caulobacter mirabilis</name>
    <dbReference type="NCBI Taxonomy" id="69666"/>
    <lineage>
        <taxon>Bacteria</taxon>
        <taxon>Pseudomonadati</taxon>
        <taxon>Pseudomonadota</taxon>
        <taxon>Alphaproteobacteria</taxon>
        <taxon>Caulobacterales</taxon>
        <taxon>Caulobacteraceae</taxon>
        <taxon>Caulobacter</taxon>
    </lineage>
</organism>
<gene>
    <name evidence="2" type="ORF">CSW64_06880</name>
</gene>
<dbReference type="RefSeq" id="WP_099621414.1">
    <property type="nucleotide sequence ID" value="NZ_CP024201.1"/>
</dbReference>
<dbReference type="GO" id="GO:0003677">
    <property type="term" value="F:DNA binding"/>
    <property type="evidence" value="ECO:0007669"/>
    <property type="project" value="InterPro"/>
</dbReference>
<name>A0A2D2AW25_9CAUL</name>
<dbReference type="SUPFAM" id="SSF47413">
    <property type="entry name" value="lambda repressor-like DNA-binding domains"/>
    <property type="match status" value="1"/>
</dbReference>
<dbReference type="OrthoDB" id="9814751at2"/>